<proteinExistence type="predicted"/>
<protein>
    <submittedName>
        <fullName evidence="1">Uncharacterized protein</fullName>
    </submittedName>
</protein>
<dbReference type="GeneID" id="40832695"/>
<dbReference type="AlphaFoldDB" id="A0A1G9ZE01"/>
<evidence type="ECO:0000313" key="2">
    <source>
        <dbReference type="Proteomes" id="UP000199063"/>
    </source>
</evidence>
<dbReference type="RefSeq" id="WP_093659431.1">
    <property type="nucleotide sequence ID" value="NZ_FNHI01000021.1"/>
</dbReference>
<organism evidence="1 2">
    <name type="scientific">Streptomyces wuyuanensis</name>
    <dbReference type="NCBI Taxonomy" id="1196353"/>
    <lineage>
        <taxon>Bacteria</taxon>
        <taxon>Bacillati</taxon>
        <taxon>Actinomycetota</taxon>
        <taxon>Actinomycetes</taxon>
        <taxon>Kitasatosporales</taxon>
        <taxon>Streptomycetaceae</taxon>
        <taxon>Streptomyces</taxon>
    </lineage>
</organism>
<sequence length="93" mass="9584">MDTWATWTTQGIIAGTGGVMTTEGGPITGDVTVHTTWIDGLAQVTVQHTGATDWYAVQGSPVPADDEDAGRAVHQAAVEAVKEGGGRAFSFPV</sequence>
<name>A0A1G9ZE01_9ACTN</name>
<dbReference type="Proteomes" id="UP000199063">
    <property type="component" value="Unassembled WGS sequence"/>
</dbReference>
<keyword evidence="2" id="KW-1185">Reference proteome</keyword>
<gene>
    <name evidence="1" type="ORF">SAMN05444921_121119</name>
</gene>
<reference evidence="2" key="1">
    <citation type="submission" date="2016-10" db="EMBL/GenBank/DDBJ databases">
        <authorList>
            <person name="Varghese N."/>
            <person name="Submissions S."/>
        </authorList>
    </citation>
    <scope>NUCLEOTIDE SEQUENCE [LARGE SCALE GENOMIC DNA]</scope>
    <source>
        <strain evidence="2">CGMCC 4.7042</strain>
    </source>
</reference>
<accession>A0A1G9ZE01</accession>
<dbReference type="EMBL" id="FNHI01000021">
    <property type="protein sequence ID" value="SDN19622.1"/>
    <property type="molecule type" value="Genomic_DNA"/>
</dbReference>
<evidence type="ECO:0000313" key="1">
    <source>
        <dbReference type="EMBL" id="SDN19622.1"/>
    </source>
</evidence>
<dbReference type="OrthoDB" id="2895671at2"/>